<name>A7I072_CAMHC</name>
<dbReference type="eggNOG" id="COG4422">
    <property type="taxonomic scope" value="Bacteria"/>
</dbReference>
<protein>
    <submittedName>
        <fullName evidence="1">Phage protein Gp37/Gp68</fullName>
    </submittedName>
</protein>
<keyword evidence="2" id="KW-1185">Reference proteome</keyword>
<evidence type="ECO:0000313" key="2">
    <source>
        <dbReference type="Proteomes" id="UP000002407"/>
    </source>
</evidence>
<dbReference type="Pfam" id="PF07505">
    <property type="entry name" value="DUF5131"/>
    <property type="match status" value="1"/>
</dbReference>
<gene>
    <name evidence="1" type="ordered locus">CHAB381_0310</name>
</gene>
<reference evidence="2" key="1">
    <citation type="submission" date="2007-07" db="EMBL/GenBank/DDBJ databases">
        <title>Complete genome sequence of Campylobacter hominis ATCC BAA-381, a commensal isolated from the human gastrointestinal tract.</title>
        <authorList>
            <person name="Fouts D.E."/>
            <person name="Mongodin E.F."/>
            <person name="Puiu D."/>
            <person name="Sebastian Y."/>
            <person name="Miller W.G."/>
            <person name="Mandrell R.E."/>
            <person name="Nelson K.E."/>
        </authorList>
    </citation>
    <scope>NUCLEOTIDE SEQUENCE [LARGE SCALE GENOMIC DNA]</scope>
    <source>
        <strain evidence="2">ATCC BAA-381 / DSM 21671 / CCUG 45161 / LMG 19568 / NCTC 13146 / CH001A</strain>
    </source>
</reference>
<sequence>MQAKNEVNYNPWHGCIKKSEGCRNCYIYAMDEIFQRESAKIYKTKSFYLPLAKNRNNEYKIPSNSFIYLCFSSDFLISEADCFRGEVFDMIKTRKDCDFMFFTKRIERFCDILPKDWGDGYENVIVGCSVENQKMADERLPIFLNAPIKRRYIICAPLLESINLKKYLNEKISLVSVGGESGKNARICRYKWVLDIAKDCRENGVKFHFHQTGKIFEKDGKIYKIPKIFQREQAKKALIDDL</sequence>
<dbReference type="STRING" id="360107.CHAB381_0310"/>
<proteinExistence type="predicted"/>
<dbReference type="OrthoDB" id="9787478at2"/>
<accession>A7I072</accession>
<dbReference type="InterPro" id="IPR011101">
    <property type="entry name" value="DUF5131"/>
</dbReference>
<dbReference type="AlphaFoldDB" id="A7I072"/>
<dbReference type="HOGENOM" id="CLU_054184_2_0_7"/>
<dbReference type="RefSeq" id="WP_012108195.1">
    <property type="nucleotide sequence ID" value="NC_009714.1"/>
</dbReference>
<evidence type="ECO:0000313" key="1">
    <source>
        <dbReference type="EMBL" id="ABS51464.1"/>
    </source>
</evidence>
<organism evidence="1 2">
    <name type="scientific">Campylobacter hominis (strain ATCC BAA-381 / DSM 21671 / CCUG 45161 / LMG 19568 / NCTC 13146 / CH001A)</name>
    <dbReference type="NCBI Taxonomy" id="360107"/>
    <lineage>
        <taxon>Bacteria</taxon>
        <taxon>Pseudomonadati</taxon>
        <taxon>Campylobacterota</taxon>
        <taxon>Epsilonproteobacteria</taxon>
        <taxon>Campylobacterales</taxon>
        <taxon>Campylobacteraceae</taxon>
        <taxon>Campylobacter</taxon>
    </lineage>
</organism>
<dbReference type="Proteomes" id="UP000002407">
    <property type="component" value="Chromosome"/>
</dbReference>
<dbReference type="KEGG" id="cha:CHAB381_0310"/>
<dbReference type="EMBL" id="CP000776">
    <property type="protein sequence ID" value="ABS51464.1"/>
    <property type="molecule type" value="Genomic_DNA"/>
</dbReference>